<dbReference type="AlphaFoldDB" id="A0AAD7QND0"/>
<keyword evidence="4" id="KW-1185">Reference proteome</keyword>
<accession>A0AAD7QND0</accession>
<dbReference type="Proteomes" id="UP001217417">
    <property type="component" value="Unassembled WGS sequence"/>
</dbReference>
<dbReference type="RefSeq" id="XP_056041945.1">
    <property type="nucleotide sequence ID" value="XM_056188119.1"/>
</dbReference>
<evidence type="ECO:0000313" key="3">
    <source>
        <dbReference type="EMBL" id="KAJ8098495.1"/>
    </source>
</evidence>
<keyword evidence="2" id="KW-0560">Oxidoreductase</keyword>
<dbReference type="GO" id="GO:0016616">
    <property type="term" value="F:oxidoreductase activity, acting on the CH-OH group of donors, NAD or NADP as acceptor"/>
    <property type="evidence" value="ECO:0007669"/>
    <property type="project" value="TreeGrafter"/>
</dbReference>
<proteinExistence type="inferred from homology"/>
<dbReference type="EMBL" id="JARPMG010000008">
    <property type="protein sequence ID" value="KAJ8098495.1"/>
    <property type="molecule type" value="Genomic_DNA"/>
</dbReference>
<dbReference type="SUPFAM" id="SSF51735">
    <property type="entry name" value="NAD(P)-binding Rossmann-fold domains"/>
    <property type="match status" value="1"/>
</dbReference>
<gene>
    <name evidence="3" type="ORF">POJ06DRAFT_257209</name>
</gene>
<comment type="caution">
    <text evidence="3">The sequence shown here is derived from an EMBL/GenBank/DDBJ whole genome shotgun (WGS) entry which is preliminary data.</text>
</comment>
<dbReference type="PANTHER" id="PTHR42760">
    <property type="entry name" value="SHORT-CHAIN DEHYDROGENASES/REDUCTASES FAMILY MEMBER"/>
    <property type="match status" value="1"/>
</dbReference>
<reference evidence="3" key="1">
    <citation type="submission" date="2023-03" db="EMBL/GenBank/DDBJ databases">
        <title>Near-Complete genome sequence of Lipomyces tetrasporous NRRL Y-64009, an oleaginous yeast capable of growing on lignocellulosic hydrolysates.</title>
        <authorList>
            <consortium name="Lawrence Berkeley National Laboratory"/>
            <person name="Jagtap S.S."/>
            <person name="Liu J.-J."/>
            <person name="Walukiewicz H.E."/>
            <person name="Pangilinan J."/>
            <person name="Lipzen A."/>
            <person name="Ahrendt S."/>
            <person name="Koriabine M."/>
            <person name="Cobaugh K."/>
            <person name="Salamov A."/>
            <person name="Yoshinaga Y."/>
            <person name="Ng V."/>
            <person name="Daum C."/>
            <person name="Grigoriev I.V."/>
            <person name="Slininger P.J."/>
            <person name="Dien B.S."/>
            <person name="Jin Y.-S."/>
            <person name="Rao C.V."/>
        </authorList>
    </citation>
    <scope>NUCLEOTIDE SEQUENCE</scope>
    <source>
        <strain evidence="3">NRRL Y-64009</strain>
    </source>
</reference>
<dbReference type="InterPro" id="IPR036291">
    <property type="entry name" value="NAD(P)-bd_dom_sf"/>
</dbReference>
<comment type="similarity">
    <text evidence="1">Belongs to the short-chain dehydrogenases/reductases (SDR) family.</text>
</comment>
<organism evidence="3 4">
    <name type="scientific">Lipomyces tetrasporus</name>
    <dbReference type="NCBI Taxonomy" id="54092"/>
    <lineage>
        <taxon>Eukaryota</taxon>
        <taxon>Fungi</taxon>
        <taxon>Dikarya</taxon>
        <taxon>Ascomycota</taxon>
        <taxon>Saccharomycotina</taxon>
        <taxon>Lipomycetes</taxon>
        <taxon>Lipomycetales</taxon>
        <taxon>Lipomycetaceae</taxon>
        <taxon>Lipomyces</taxon>
    </lineage>
</organism>
<dbReference type="PANTHER" id="PTHR42760:SF115">
    <property type="entry name" value="3-OXOACYL-[ACYL-CARRIER-PROTEIN] REDUCTASE FABG"/>
    <property type="match status" value="1"/>
</dbReference>
<dbReference type="Gene3D" id="3.40.50.720">
    <property type="entry name" value="NAD(P)-binding Rossmann-like Domain"/>
    <property type="match status" value="1"/>
</dbReference>
<evidence type="ECO:0000313" key="4">
    <source>
        <dbReference type="Proteomes" id="UP001217417"/>
    </source>
</evidence>
<sequence length="77" mass="8511">MGTVPCPMQRDLPGYMDTPLNTTYAETYFREWKSRTPMGRLGHPEELAGCALWLASDASSFCTGSDVLIDSSTPFCK</sequence>
<dbReference type="Pfam" id="PF13561">
    <property type="entry name" value="adh_short_C2"/>
    <property type="match status" value="1"/>
</dbReference>
<name>A0AAD7QND0_9ASCO</name>
<evidence type="ECO:0000256" key="2">
    <source>
        <dbReference type="ARBA" id="ARBA00023002"/>
    </source>
</evidence>
<evidence type="ECO:0000256" key="1">
    <source>
        <dbReference type="ARBA" id="ARBA00006484"/>
    </source>
</evidence>
<dbReference type="GeneID" id="80883285"/>
<dbReference type="InterPro" id="IPR002347">
    <property type="entry name" value="SDR_fam"/>
</dbReference>
<protein>
    <submittedName>
        <fullName evidence="3">Uncharacterized protein</fullName>
    </submittedName>
</protein>